<dbReference type="InterPro" id="IPR016187">
    <property type="entry name" value="CTDL_fold"/>
</dbReference>
<name>A0AAF3FHS4_9BILA</name>
<dbReference type="Proteomes" id="UP000887575">
    <property type="component" value="Unassembled WGS sequence"/>
</dbReference>
<keyword evidence="1" id="KW-1185">Reference proteome</keyword>
<sequence length="83" mass="9260">MLDPACDHCSTWIGYYGHMQLGEGTWTDGTPVDYVINPNNFTCNWPQGCYWLMTNDEGCGLERDCRPAGSVLQARALCKKLAV</sequence>
<evidence type="ECO:0000313" key="2">
    <source>
        <dbReference type="WBParaSite" id="MBELARI_LOCUS6553"/>
    </source>
</evidence>
<accession>A0AAF3FHS4</accession>
<proteinExistence type="predicted"/>
<organism evidence="1 2">
    <name type="scientific">Mesorhabditis belari</name>
    <dbReference type="NCBI Taxonomy" id="2138241"/>
    <lineage>
        <taxon>Eukaryota</taxon>
        <taxon>Metazoa</taxon>
        <taxon>Ecdysozoa</taxon>
        <taxon>Nematoda</taxon>
        <taxon>Chromadorea</taxon>
        <taxon>Rhabditida</taxon>
        <taxon>Rhabditina</taxon>
        <taxon>Rhabditomorpha</taxon>
        <taxon>Rhabditoidea</taxon>
        <taxon>Rhabditidae</taxon>
        <taxon>Mesorhabditinae</taxon>
        <taxon>Mesorhabditis</taxon>
    </lineage>
</organism>
<reference evidence="2" key="1">
    <citation type="submission" date="2024-02" db="UniProtKB">
        <authorList>
            <consortium name="WormBaseParasite"/>
        </authorList>
    </citation>
    <scope>IDENTIFICATION</scope>
</reference>
<dbReference type="AlphaFoldDB" id="A0AAF3FHS4"/>
<dbReference type="SUPFAM" id="SSF56436">
    <property type="entry name" value="C-type lectin-like"/>
    <property type="match status" value="1"/>
</dbReference>
<dbReference type="WBParaSite" id="MBELARI_LOCUS6553">
    <property type="protein sequence ID" value="MBELARI_LOCUS6553"/>
    <property type="gene ID" value="MBELARI_LOCUS6553"/>
</dbReference>
<protein>
    <submittedName>
        <fullName evidence="2">Uncharacterized protein</fullName>
    </submittedName>
</protein>
<evidence type="ECO:0000313" key="1">
    <source>
        <dbReference type="Proteomes" id="UP000887575"/>
    </source>
</evidence>